<dbReference type="HAMAP" id="MF_01844">
    <property type="entry name" value="NhaA"/>
    <property type="match status" value="1"/>
</dbReference>
<dbReference type="EMBL" id="QOVL01000001">
    <property type="protein sequence ID" value="RXG33182.1"/>
    <property type="molecule type" value="Genomic_DNA"/>
</dbReference>
<comment type="subcellular location">
    <subcellularLocation>
        <location evidence="1">Cell inner membrane</location>
        <topology evidence="1">Multi-pass membrane protein</topology>
    </subcellularLocation>
    <subcellularLocation>
        <location evidence="6">Cell membrane</location>
        <topology evidence="6">Multi-pass membrane protein</topology>
    </subcellularLocation>
</comment>
<feature type="transmembrane region" description="Helical" evidence="6">
    <location>
        <begin position="160"/>
        <end position="179"/>
    </location>
</feature>
<evidence type="ECO:0000256" key="6">
    <source>
        <dbReference type="HAMAP-Rule" id="MF_01844"/>
    </source>
</evidence>
<dbReference type="GO" id="GO:0006885">
    <property type="term" value="P:regulation of pH"/>
    <property type="evidence" value="ECO:0007669"/>
    <property type="project" value="UniProtKB-UniRule"/>
</dbReference>
<dbReference type="AlphaFoldDB" id="A0A4Q0PSB4"/>
<keyword evidence="6" id="KW-0813">Transport</keyword>
<dbReference type="Proteomes" id="UP000290608">
    <property type="component" value="Unassembled WGS sequence"/>
</dbReference>
<evidence type="ECO:0000256" key="5">
    <source>
        <dbReference type="ARBA" id="ARBA00023136"/>
    </source>
</evidence>
<evidence type="ECO:0000256" key="1">
    <source>
        <dbReference type="ARBA" id="ARBA00004429"/>
    </source>
</evidence>
<dbReference type="STRING" id="1122159.SAMN02745246_00336"/>
<dbReference type="Pfam" id="PF06965">
    <property type="entry name" value="Na_H_antiport_1"/>
    <property type="match status" value="1"/>
</dbReference>
<comment type="similarity">
    <text evidence="6">Belongs to the NhaA Na(+)/H(+) (TC 2.A.33) antiporter family.</text>
</comment>
<evidence type="ECO:0000256" key="3">
    <source>
        <dbReference type="ARBA" id="ARBA00022692"/>
    </source>
</evidence>
<keyword evidence="5 6" id="KW-0472">Membrane</keyword>
<proteinExistence type="inferred from homology"/>
<feature type="transmembrane region" description="Helical" evidence="6">
    <location>
        <begin position="407"/>
        <end position="424"/>
    </location>
</feature>
<comment type="function">
    <text evidence="6">Na(+)/H(+) antiporter that extrudes sodium in exchange for external protons.</text>
</comment>
<dbReference type="RefSeq" id="WP_206635258.1">
    <property type="nucleotide sequence ID" value="NZ_QOVL01000001.1"/>
</dbReference>
<feature type="transmembrane region" description="Helical" evidence="6">
    <location>
        <begin position="103"/>
        <end position="121"/>
    </location>
</feature>
<keyword evidence="2 6" id="KW-1003">Cell membrane</keyword>
<dbReference type="PANTHER" id="PTHR30341">
    <property type="entry name" value="SODIUM ION/PROTON ANTIPORTER NHAA-RELATED"/>
    <property type="match status" value="1"/>
</dbReference>
<keyword evidence="6" id="KW-0406">Ion transport</keyword>
<keyword evidence="3 6" id="KW-0812">Transmembrane</keyword>
<dbReference type="InterPro" id="IPR004670">
    <property type="entry name" value="NhaA"/>
</dbReference>
<reference evidence="7 8" key="1">
    <citation type="submission" date="2018-07" db="EMBL/GenBank/DDBJ databases">
        <title>Leeuwenhoekiella genomics.</title>
        <authorList>
            <person name="Tahon G."/>
            <person name="Willems A."/>
        </authorList>
    </citation>
    <scope>NUCLEOTIDE SEQUENCE [LARGE SCALE GENOMIC DNA]</scope>
    <source>
        <strain evidence="7 8">LMG 1345</strain>
    </source>
</reference>
<comment type="catalytic activity">
    <reaction evidence="6">
        <text>Na(+)(in) + 2 H(+)(out) = Na(+)(out) + 2 H(+)(in)</text>
        <dbReference type="Rhea" id="RHEA:29251"/>
        <dbReference type="ChEBI" id="CHEBI:15378"/>
        <dbReference type="ChEBI" id="CHEBI:29101"/>
    </reaction>
</comment>
<feature type="transmembrane region" description="Helical" evidence="6">
    <location>
        <begin position="185"/>
        <end position="206"/>
    </location>
</feature>
<organism evidence="7 8">
    <name type="scientific">Leeuwenhoekiella marinoflava</name>
    <dbReference type="NCBI Taxonomy" id="988"/>
    <lineage>
        <taxon>Bacteria</taxon>
        <taxon>Pseudomonadati</taxon>
        <taxon>Bacteroidota</taxon>
        <taxon>Flavobacteriia</taxon>
        <taxon>Flavobacteriales</taxon>
        <taxon>Flavobacteriaceae</taxon>
        <taxon>Leeuwenhoekiella</taxon>
    </lineage>
</organism>
<dbReference type="GO" id="GO:0005886">
    <property type="term" value="C:plasma membrane"/>
    <property type="evidence" value="ECO:0007669"/>
    <property type="project" value="UniProtKB-SubCell"/>
</dbReference>
<dbReference type="PANTHER" id="PTHR30341:SF0">
    <property type="entry name" value="NA(+)_H(+) ANTIPORTER NHAA"/>
    <property type="match status" value="1"/>
</dbReference>
<evidence type="ECO:0000313" key="8">
    <source>
        <dbReference type="Proteomes" id="UP000290608"/>
    </source>
</evidence>
<dbReference type="Gene3D" id="1.20.1530.10">
    <property type="entry name" value="Na+/H+ antiporter like domain"/>
    <property type="match status" value="1"/>
</dbReference>
<evidence type="ECO:0000313" key="7">
    <source>
        <dbReference type="EMBL" id="RXG33182.1"/>
    </source>
</evidence>
<name>A0A4Q0PSB4_9FLAO</name>
<keyword evidence="4 6" id="KW-1133">Transmembrane helix</keyword>
<feature type="transmembrane region" description="Helical" evidence="6">
    <location>
        <begin position="334"/>
        <end position="356"/>
    </location>
</feature>
<evidence type="ECO:0000256" key="4">
    <source>
        <dbReference type="ARBA" id="ARBA00022989"/>
    </source>
</evidence>
<keyword evidence="6" id="KW-0739">Sodium transport</keyword>
<feature type="transmembrane region" description="Helical" evidence="6">
    <location>
        <begin position="303"/>
        <end position="322"/>
    </location>
</feature>
<feature type="transmembrane region" description="Helical" evidence="6">
    <location>
        <begin position="218"/>
        <end position="241"/>
    </location>
</feature>
<dbReference type="InterPro" id="IPR023171">
    <property type="entry name" value="Na/H_antiporter_dom_sf"/>
</dbReference>
<gene>
    <name evidence="6" type="primary">nhaA</name>
    <name evidence="7" type="ORF">DSL99_278</name>
</gene>
<keyword evidence="6" id="KW-0915">Sodium</keyword>
<feature type="transmembrane region" description="Helical" evidence="6">
    <location>
        <begin position="127"/>
        <end position="148"/>
    </location>
</feature>
<dbReference type="NCBIfam" id="TIGR00773">
    <property type="entry name" value="NhaA"/>
    <property type="match status" value="1"/>
</dbReference>
<dbReference type="PROSITE" id="PS51257">
    <property type="entry name" value="PROKAR_LIPOPROTEIN"/>
    <property type="match status" value="1"/>
</dbReference>
<feature type="transmembrane region" description="Helical" evidence="6">
    <location>
        <begin position="12"/>
        <end position="33"/>
    </location>
</feature>
<feature type="transmembrane region" description="Helical" evidence="6">
    <location>
        <begin position="64"/>
        <end position="82"/>
    </location>
</feature>
<feature type="transmembrane region" description="Helical" evidence="6">
    <location>
        <begin position="376"/>
        <end position="395"/>
    </location>
</feature>
<evidence type="ECO:0000256" key="2">
    <source>
        <dbReference type="ARBA" id="ARBA00022475"/>
    </source>
</evidence>
<protein>
    <recommendedName>
        <fullName evidence="6">Na(+)/H(+) antiporter NhaA</fullName>
    </recommendedName>
    <alternativeName>
        <fullName evidence="6">Sodium/proton antiporter NhaA</fullName>
    </alternativeName>
</protein>
<keyword evidence="6" id="KW-0050">Antiport</keyword>
<dbReference type="GO" id="GO:0015385">
    <property type="term" value="F:sodium:proton antiporter activity"/>
    <property type="evidence" value="ECO:0007669"/>
    <property type="project" value="UniProtKB-UniRule"/>
</dbReference>
<comment type="caution">
    <text evidence="7">The sequence shown here is derived from an EMBL/GenBank/DDBJ whole genome shotgun (WGS) entry which is preliminary data.</text>
</comment>
<accession>A0A4Q0PSB4</accession>
<sequence>MAVKYNPIKHFIKTSSYGSFILIGCTVLALVWANSPWSESYFKLFQENFTIGFTESNFAISKALYLWINDGLMTIFFFYVGLEIKREVLAGELSTLNKAAMPIFAAIGGILVPITLFLILNNQDSTLRGWGIPMATDIAFSLGILSLLGKRVPLSLKIFLTAFAIIDDIGAILIIAFFYAENLQLNYLIIGCGIIGIFAILSRIGFYSNYLLLTGSVVVWILFLKSGIHPTIAGVLMALVIPTIRMTEPEKFISKTKKATEAFKESEVKNALALSPEQTSAVKDTDKLTKKIQSPLERLEHALSGWVSVVIMPIFALANAGIKIDLNALTHQALISNIAISMVVGKVVGIFTFSYLSCKLGLAILPKGVDLKQLLGISFLGAIGFTMSLFIGELAFRENSLLVPSKIGILLGSLIAGIIGYFLLKHFLNPNNKSVVNKSN</sequence>